<feature type="transmembrane region" description="Helical" evidence="2">
    <location>
        <begin position="135"/>
        <end position="158"/>
    </location>
</feature>
<dbReference type="EMBL" id="RKQZ01000001">
    <property type="protein sequence ID" value="RPF23089.1"/>
    <property type="molecule type" value="Genomic_DNA"/>
</dbReference>
<feature type="transmembrane region" description="Helical" evidence="2">
    <location>
        <begin position="216"/>
        <end position="233"/>
    </location>
</feature>
<keyword evidence="2" id="KW-1133">Transmembrane helix</keyword>
<keyword evidence="4" id="KW-1185">Reference proteome</keyword>
<evidence type="ECO:0000313" key="3">
    <source>
        <dbReference type="EMBL" id="RPF23089.1"/>
    </source>
</evidence>
<evidence type="ECO:0000256" key="1">
    <source>
        <dbReference type="SAM" id="MobiDB-lite"/>
    </source>
</evidence>
<dbReference type="RefSeq" id="WP_123815917.1">
    <property type="nucleotide sequence ID" value="NZ_RKQZ01000001.1"/>
</dbReference>
<protein>
    <submittedName>
        <fullName evidence="3">Uncharacterized protein</fullName>
    </submittedName>
</protein>
<feature type="transmembrane region" description="Helical" evidence="2">
    <location>
        <begin position="193"/>
        <end position="210"/>
    </location>
</feature>
<sequence>MAAPTDLRHSVRPAHPVGPAYSVGPGRPAGVARGPRTFSDGFALLAECLLVGVYVLIASLPVITVPAALAAGTAHLRRHLAGQGTGIGWFARDWWAAVRDLWVLGVAGPALAGILALNAEVVASGLLPGGQAVRWGGLAVAVVSAVVILRVAGVWSVSDDGGRAHPGRSLVERSARSLGGLVSFGTRQAREDLVGTLLLVVAIGLCGVLVWMLTPLIAVVGGLLCLAVVAVGSRHDSKLRQERAPSTSGQ</sequence>
<evidence type="ECO:0000313" key="4">
    <source>
        <dbReference type="Proteomes" id="UP000280501"/>
    </source>
</evidence>
<reference evidence="3 4" key="1">
    <citation type="submission" date="2018-11" db="EMBL/GenBank/DDBJ databases">
        <title>Sequencing the genomes of 1000 actinobacteria strains.</title>
        <authorList>
            <person name="Klenk H.-P."/>
        </authorList>
    </citation>
    <scope>NUCLEOTIDE SEQUENCE [LARGE SCALE GENOMIC DNA]</scope>
    <source>
        <strain evidence="3 4">DSM 15700</strain>
    </source>
</reference>
<feature type="transmembrane region" description="Helical" evidence="2">
    <location>
        <begin position="101"/>
        <end position="123"/>
    </location>
</feature>
<evidence type="ECO:0000256" key="2">
    <source>
        <dbReference type="SAM" id="Phobius"/>
    </source>
</evidence>
<accession>A0A3N4YPV8</accession>
<keyword evidence="2" id="KW-0472">Membrane</keyword>
<proteinExistence type="predicted"/>
<dbReference type="OrthoDB" id="3683589at2"/>
<comment type="caution">
    <text evidence="3">The sequence shown here is derived from an EMBL/GenBank/DDBJ whole genome shotgun (WGS) entry which is preliminary data.</text>
</comment>
<dbReference type="AlphaFoldDB" id="A0A3N4YPV8"/>
<feature type="transmembrane region" description="Helical" evidence="2">
    <location>
        <begin position="42"/>
        <end position="69"/>
    </location>
</feature>
<name>A0A3N4YPV8_9MICO</name>
<feature type="region of interest" description="Disordered" evidence="1">
    <location>
        <begin position="1"/>
        <end position="21"/>
    </location>
</feature>
<keyword evidence="2" id="KW-0812">Transmembrane</keyword>
<gene>
    <name evidence="3" type="ORF">EDD34_3769</name>
</gene>
<organism evidence="3 4">
    <name type="scientific">Myceligenerans xiligouense</name>
    <dbReference type="NCBI Taxonomy" id="253184"/>
    <lineage>
        <taxon>Bacteria</taxon>
        <taxon>Bacillati</taxon>
        <taxon>Actinomycetota</taxon>
        <taxon>Actinomycetes</taxon>
        <taxon>Micrococcales</taxon>
        <taxon>Promicromonosporaceae</taxon>
        <taxon>Myceligenerans</taxon>
    </lineage>
</organism>
<dbReference type="Proteomes" id="UP000280501">
    <property type="component" value="Unassembled WGS sequence"/>
</dbReference>